<sequence>MTIILAHQYAIGILDIVVFALGCHVWLRRGLFLSAAIFIGNQRLLLLLLLLLDAILTEAEKVCKVTGAPSRPEPLLAVDRFRKVGGRHFVTAEGLICRKDHDMALIELVPHTRVA</sequence>
<evidence type="ECO:0000313" key="3">
    <source>
        <dbReference type="Proteomes" id="UP000075883"/>
    </source>
</evidence>
<reference evidence="2" key="2">
    <citation type="submission" date="2020-05" db="UniProtKB">
        <authorList>
            <consortium name="EnsemblMetazoa"/>
        </authorList>
    </citation>
    <scope>IDENTIFICATION</scope>
    <source>
        <strain evidence="2">A-37</strain>
    </source>
</reference>
<organism evidence="2 3">
    <name type="scientific">Anopheles culicifacies</name>
    <dbReference type="NCBI Taxonomy" id="139723"/>
    <lineage>
        <taxon>Eukaryota</taxon>
        <taxon>Metazoa</taxon>
        <taxon>Ecdysozoa</taxon>
        <taxon>Arthropoda</taxon>
        <taxon>Hexapoda</taxon>
        <taxon>Insecta</taxon>
        <taxon>Pterygota</taxon>
        <taxon>Neoptera</taxon>
        <taxon>Endopterygota</taxon>
        <taxon>Diptera</taxon>
        <taxon>Nematocera</taxon>
        <taxon>Culicoidea</taxon>
        <taxon>Culicidae</taxon>
        <taxon>Anophelinae</taxon>
        <taxon>Anopheles</taxon>
        <taxon>culicifacies species complex</taxon>
    </lineage>
</organism>
<keyword evidence="1" id="KW-0812">Transmembrane</keyword>
<dbReference type="EMBL" id="AXCM01012679">
    <property type="status" value="NOT_ANNOTATED_CDS"/>
    <property type="molecule type" value="Genomic_DNA"/>
</dbReference>
<dbReference type="VEuPathDB" id="VectorBase:ACUA014396"/>
<name>A0A182MBS2_9DIPT</name>
<dbReference type="AlphaFoldDB" id="A0A182MBS2"/>
<protein>
    <submittedName>
        <fullName evidence="2">Uncharacterized protein</fullName>
    </submittedName>
</protein>
<keyword evidence="1" id="KW-1133">Transmembrane helix</keyword>
<dbReference type="EnsemblMetazoa" id="ACUA014396-RA">
    <property type="protein sequence ID" value="ACUA014396-PA"/>
    <property type="gene ID" value="ACUA014396"/>
</dbReference>
<dbReference type="Proteomes" id="UP000075883">
    <property type="component" value="Unassembled WGS sequence"/>
</dbReference>
<evidence type="ECO:0000313" key="2">
    <source>
        <dbReference type="EnsemblMetazoa" id="ACUA014396-PA"/>
    </source>
</evidence>
<proteinExistence type="predicted"/>
<feature type="transmembrane region" description="Helical" evidence="1">
    <location>
        <begin position="9"/>
        <end position="27"/>
    </location>
</feature>
<reference evidence="3" key="1">
    <citation type="submission" date="2013-09" db="EMBL/GenBank/DDBJ databases">
        <title>The Genome Sequence of Anopheles culicifacies species A.</title>
        <authorList>
            <consortium name="The Broad Institute Genomics Platform"/>
            <person name="Neafsey D.E."/>
            <person name="Besansky N."/>
            <person name="Howell P."/>
            <person name="Walton C."/>
            <person name="Young S.K."/>
            <person name="Zeng Q."/>
            <person name="Gargeya S."/>
            <person name="Fitzgerald M."/>
            <person name="Haas B."/>
            <person name="Abouelleil A."/>
            <person name="Allen A.W."/>
            <person name="Alvarado L."/>
            <person name="Arachchi H.M."/>
            <person name="Berlin A.M."/>
            <person name="Chapman S.B."/>
            <person name="Gainer-Dewar J."/>
            <person name="Goldberg J."/>
            <person name="Griggs A."/>
            <person name="Gujja S."/>
            <person name="Hansen M."/>
            <person name="Howarth C."/>
            <person name="Imamovic A."/>
            <person name="Ireland A."/>
            <person name="Larimer J."/>
            <person name="McCowan C."/>
            <person name="Murphy C."/>
            <person name="Pearson M."/>
            <person name="Poon T.W."/>
            <person name="Priest M."/>
            <person name="Roberts A."/>
            <person name="Saif S."/>
            <person name="Shea T."/>
            <person name="Sisk P."/>
            <person name="Sykes S."/>
            <person name="Wortman J."/>
            <person name="Nusbaum C."/>
            <person name="Birren B."/>
        </authorList>
    </citation>
    <scope>NUCLEOTIDE SEQUENCE [LARGE SCALE GENOMIC DNA]</scope>
    <source>
        <strain evidence="3">A-37</strain>
    </source>
</reference>
<keyword evidence="3" id="KW-1185">Reference proteome</keyword>
<keyword evidence="1" id="KW-0472">Membrane</keyword>
<evidence type="ECO:0000256" key="1">
    <source>
        <dbReference type="SAM" id="Phobius"/>
    </source>
</evidence>
<dbReference type="EMBL" id="AXCM01012678">
    <property type="status" value="NOT_ANNOTATED_CDS"/>
    <property type="molecule type" value="Genomic_DNA"/>
</dbReference>
<accession>A0A182MBS2</accession>